<evidence type="ECO:0008006" key="5">
    <source>
        <dbReference type="Google" id="ProtNLM"/>
    </source>
</evidence>
<reference evidence="3 4" key="1">
    <citation type="journal article" date="2019" name="Nat. Med.">
        <title>A library of human gut bacterial isolates paired with longitudinal multiomics data enables mechanistic microbiome research.</title>
        <authorList>
            <person name="Poyet M."/>
            <person name="Groussin M."/>
            <person name="Gibbons S.M."/>
            <person name="Avila-Pacheco J."/>
            <person name="Jiang X."/>
            <person name="Kearney S.M."/>
            <person name="Perrotta A.R."/>
            <person name="Berdy B."/>
            <person name="Zhao S."/>
            <person name="Lieberman T.D."/>
            <person name="Swanson P.K."/>
            <person name="Smith M."/>
            <person name="Roesemann S."/>
            <person name="Alexander J.E."/>
            <person name="Rich S.A."/>
            <person name="Livny J."/>
            <person name="Vlamakis H."/>
            <person name="Clish C."/>
            <person name="Bullock K."/>
            <person name="Deik A."/>
            <person name="Scott J."/>
            <person name="Pierce K.A."/>
            <person name="Xavier R.J."/>
            <person name="Alm E.J."/>
        </authorList>
    </citation>
    <scope>NUCLEOTIDE SEQUENCE [LARGE SCALE GENOMIC DNA]</scope>
    <source>
        <strain evidence="2 4">BIOML-A2</strain>
        <strain evidence="1 3">BIOML-A6</strain>
    </source>
</reference>
<accession>A0A7J4YR94</accession>
<dbReference type="Gene3D" id="1.10.10.10">
    <property type="entry name" value="Winged helix-like DNA-binding domain superfamily/Winged helix DNA-binding domain"/>
    <property type="match status" value="1"/>
</dbReference>
<comment type="caution">
    <text evidence="1">The sequence shown here is derived from an EMBL/GenBank/DDBJ whole genome shotgun (WGS) entry which is preliminary data.</text>
</comment>
<evidence type="ECO:0000313" key="3">
    <source>
        <dbReference type="Proteomes" id="UP000421791"/>
    </source>
</evidence>
<dbReference type="InterPro" id="IPR036388">
    <property type="entry name" value="WH-like_DNA-bd_sf"/>
</dbReference>
<dbReference type="EMBL" id="VWAG01000005">
    <property type="protein sequence ID" value="KAA5259165.1"/>
    <property type="molecule type" value="Genomic_DNA"/>
</dbReference>
<evidence type="ECO:0000313" key="1">
    <source>
        <dbReference type="EMBL" id="KAA5231384.1"/>
    </source>
</evidence>
<dbReference type="EMBL" id="VWAK01000006">
    <property type="protein sequence ID" value="KAA5231384.1"/>
    <property type="molecule type" value="Genomic_DNA"/>
</dbReference>
<dbReference type="RefSeq" id="WP_149923520.1">
    <property type="nucleotide sequence ID" value="NZ_CAXSPE010000022.1"/>
</dbReference>
<dbReference type="Proteomes" id="UP000440198">
    <property type="component" value="Unassembled WGS sequence"/>
</dbReference>
<dbReference type="AlphaFoldDB" id="A0A7J4YR94"/>
<evidence type="ECO:0000313" key="2">
    <source>
        <dbReference type="EMBL" id="KAA5259165.1"/>
    </source>
</evidence>
<protein>
    <recommendedName>
        <fullName evidence="5">Nuclease-associated modular DNA-binding 1 domain-containing protein</fullName>
    </recommendedName>
</protein>
<dbReference type="SUPFAM" id="SSF64496">
    <property type="entry name" value="DNA-binding domain of intron-encoded endonucleases"/>
    <property type="match status" value="1"/>
</dbReference>
<name>A0A7J4YR94_9BACE</name>
<proteinExistence type="predicted"/>
<gene>
    <name evidence="2" type="ORF">F2Z09_04265</name>
    <name evidence="1" type="ORF">F2Z22_05830</name>
</gene>
<evidence type="ECO:0000313" key="4">
    <source>
        <dbReference type="Proteomes" id="UP000440198"/>
    </source>
</evidence>
<keyword evidence="4" id="KW-1185">Reference proteome</keyword>
<organism evidence="1 3">
    <name type="scientific">Bacteroides finegoldii</name>
    <dbReference type="NCBI Taxonomy" id="338188"/>
    <lineage>
        <taxon>Bacteria</taxon>
        <taxon>Pseudomonadati</taxon>
        <taxon>Bacteroidota</taxon>
        <taxon>Bacteroidia</taxon>
        <taxon>Bacteroidales</taxon>
        <taxon>Bacteroidaceae</taxon>
        <taxon>Bacteroides</taxon>
    </lineage>
</organism>
<dbReference type="Proteomes" id="UP000421791">
    <property type="component" value="Unassembled WGS sequence"/>
</dbReference>
<sequence length="131" mass="14762">MSELYIPIERPTRNLVNGRFLKGHTPHNKGKKLKFHSRWSKRRCLKNLEKGRGAWHKTGAGMNRKSVVAIKNGQLCGIFPSIQDAGKATGVSPSLISYICHKKPGKHKACGFEWFFENDNTWCDLILNGNG</sequence>